<protein>
    <submittedName>
        <fullName evidence="1">Uncharacterized protein</fullName>
    </submittedName>
</protein>
<evidence type="ECO:0000313" key="1">
    <source>
        <dbReference type="EMBL" id="ESA16018.1"/>
    </source>
</evidence>
<dbReference type="EMBL" id="KI281415">
    <property type="protein sequence ID" value="ESA16018.1"/>
    <property type="molecule type" value="Genomic_DNA"/>
</dbReference>
<dbReference type="HOGENOM" id="CLU_153598_0_0_1"/>
<name>U9UBV2_RHIID</name>
<dbReference type="AlphaFoldDB" id="U9UBV2"/>
<gene>
    <name evidence="1" type="ORF">GLOINDRAFT_94659</name>
</gene>
<accession>U9UBV2</accession>
<proteinExistence type="predicted"/>
<reference evidence="1" key="1">
    <citation type="submission" date="2013-07" db="EMBL/GenBank/DDBJ databases">
        <title>The genome of an arbuscular mycorrhizal fungus provides insights into the evolution of the oldest plant symbiosis.</title>
        <authorList>
            <consortium name="DOE Joint Genome Institute"/>
            <person name="Tisserant E."/>
            <person name="Malbreil M."/>
            <person name="Kuo A."/>
            <person name="Kohler A."/>
            <person name="Symeonidi A."/>
            <person name="Balestrini R."/>
            <person name="Charron P."/>
            <person name="Duensing N."/>
            <person name="Frei-dit-Frey N."/>
            <person name="Gianinazzi-Pearson V."/>
            <person name="Gilbert B."/>
            <person name="Handa Y."/>
            <person name="Hijri M."/>
            <person name="Kaul R."/>
            <person name="Kawaguchi M."/>
            <person name="Krajinski F."/>
            <person name="Lammers P."/>
            <person name="Lapierre D."/>
            <person name="Masclaux F.G."/>
            <person name="Murat C."/>
            <person name="Morin E."/>
            <person name="Ndikumana S."/>
            <person name="Pagni M."/>
            <person name="Petitpierre D."/>
            <person name="Requena N."/>
            <person name="Rosikiewicz P."/>
            <person name="Riley R."/>
            <person name="Saito K."/>
            <person name="San Clemente H."/>
            <person name="Shapiro H."/>
            <person name="van Tuinen D."/>
            <person name="Becard G."/>
            <person name="Bonfante P."/>
            <person name="Paszkowski U."/>
            <person name="Shachar-Hill Y."/>
            <person name="Young J.P."/>
            <person name="Sanders I.R."/>
            <person name="Henrissat B."/>
            <person name="Rensing S.A."/>
            <person name="Grigoriev I.V."/>
            <person name="Corradi N."/>
            <person name="Roux C."/>
            <person name="Martin F."/>
        </authorList>
    </citation>
    <scope>NUCLEOTIDE SEQUENCE</scope>
    <source>
        <strain evidence="1">DAOM 197198</strain>
    </source>
</reference>
<organism evidence="1">
    <name type="scientific">Rhizophagus irregularis (strain DAOM 181602 / DAOM 197198 / MUCL 43194)</name>
    <name type="common">Arbuscular mycorrhizal fungus</name>
    <name type="synonym">Glomus intraradices</name>
    <dbReference type="NCBI Taxonomy" id="747089"/>
    <lineage>
        <taxon>Eukaryota</taxon>
        <taxon>Fungi</taxon>
        <taxon>Fungi incertae sedis</taxon>
        <taxon>Mucoromycota</taxon>
        <taxon>Glomeromycotina</taxon>
        <taxon>Glomeromycetes</taxon>
        <taxon>Glomerales</taxon>
        <taxon>Glomeraceae</taxon>
        <taxon>Rhizophagus</taxon>
    </lineage>
</organism>
<sequence>MKSIKHQIFYFPESKIRLESLCELRCDTSIDSSYFYGLSQFCQYIQRFIIDNIETRPNNGIAKLIEVQKNLKHFEWIINFNPISLNSHTCTGNIIYFVSSDNYDEMINNLTLDGELLYKFAKQYSLG</sequence>